<sequence length="319" mass="33251">MFHTPILRKFALATALAIFTTGAAMAQTVAIGTTKGGATAQLSNALAAVISDSSDLLVRPQAMGNTSQYLPLVDGGRMELGIGNLPQATFAVLGEGMSEGQPMPNLRMVATLVPFDVGLMVASKLGISDIKGLAGKKVPKFADGSLGDYIIKAALSTADLSYDDVTPVPTANFPAMFQAIKDGITDVTIATVGSESTYDIEAAVGGVTFLTMKEGDGEALDKVLPGTELKTWDGSKEMPGIAAGTITYSYPYMLFANADVPDEIITQVAKSLYEGEEALKANGPLWAPFDPAGLASAQKLDYHPAAAAYYKSVGIWPAE</sequence>
<feature type="chain" id="PRO_5033051857" evidence="1">
    <location>
        <begin position="27"/>
        <end position="319"/>
    </location>
</feature>
<feature type="signal peptide" evidence="1">
    <location>
        <begin position="1"/>
        <end position="26"/>
    </location>
</feature>
<dbReference type="InterPro" id="IPR011852">
    <property type="entry name" value="TRAP_TAXI"/>
</dbReference>
<organism evidence="2 3">
    <name type="scientific">Pseudooceanicola spongiae</name>
    <dbReference type="NCBI Taxonomy" id="2613965"/>
    <lineage>
        <taxon>Bacteria</taxon>
        <taxon>Pseudomonadati</taxon>
        <taxon>Pseudomonadota</taxon>
        <taxon>Alphaproteobacteria</taxon>
        <taxon>Rhodobacterales</taxon>
        <taxon>Paracoccaceae</taxon>
        <taxon>Pseudooceanicola</taxon>
    </lineage>
</organism>
<dbReference type="AlphaFoldDB" id="A0A7L9WNV0"/>
<dbReference type="Pfam" id="PF16868">
    <property type="entry name" value="NMT1_3"/>
    <property type="match status" value="1"/>
</dbReference>
<accession>A0A7L9WNV0</accession>
<dbReference type="NCBIfam" id="TIGR02122">
    <property type="entry name" value="TRAP_TAXI"/>
    <property type="match status" value="1"/>
</dbReference>
<evidence type="ECO:0000313" key="3">
    <source>
        <dbReference type="Proteomes" id="UP000594118"/>
    </source>
</evidence>
<keyword evidence="3" id="KW-1185">Reference proteome</keyword>
<reference evidence="2 3" key="1">
    <citation type="submission" date="2019-10" db="EMBL/GenBank/DDBJ databases">
        <title>Pseudopuniceibacterium sp. HQ09 islated from Antarctica.</title>
        <authorList>
            <person name="Liao L."/>
            <person name="Su S."/>
            <person name="Chen B."/>
            <person name="Yu Y."/>
        </authorList>
    </citation>
    <scope>NUCLEOTIDE SEQUENCE [LARGE SCALE GENOMIC DNA]</scope>
    <source>
        <strain evidence="2 3">HQ09</strain>
    </source>
</reference>
<keyword evidence="1" id="KW-0732">Signal</keyword>
<name>A0A7L9WNV0_9RHOB</name>
<dbReference type="Gene3D" id="3.40.190.10">
    <property type="entry name" value="Periplasmic binding protein-like II"/>
    <property type="match status" value="2"/>
</dbReference>
<dbReference type="RefSeq" id="WP_193079305.1">
    <property type="nucleotide sequence ID" value="NZ_CP045201.1"/>
</dbReference>
<gene>
    <name evidence="2" type="ORF">F3W81_11510</name>
</gene>
<evidence type="ECO:0000313" key="2">
    <source>
        <dbReference type="EMBL" id="QOL81387.1"/>
    </source>
</evidence>
<proteinExistence type="predicted"/>
<evidence type="ECO:0000256" key="1">
    <source>
        <dbReference type="SAM" id="SignalP"/>
    </source>
</evidence>
<dbReference type="KEGG" id="pshq:F3W81_11510"/>
<dbReference type="PANTHER" id="PTHR42941:SF1">
    <property type="entry name" value="SLL1037 PROTEIN"/>
    <property type="match status" value="1"/>
</dbReference>
<dbReference type="Proteomes" id="UP000594118">
    <property type="component" value="Chromosome"/>
</dbReference>
<dbReference type="PANTHER" id="PTHR42941">
    <property type="entry name" value="SLL1037 PROTEIN"/>
    <property type="match status" value="1"/>
</dbReference>
<protein>
    <submittedName>
        <fullName evidence="2">TAXI family TRAP transporter solute-binding subunit</fullName>
    </submittedName>
</protein>
<dbReference type="SUPFAM" id="SSF53850">
    <property type="entry name" value="Periplasmic binding protein-like II"/>
    <property type="match status" value="1"/>
</dbReference>
<dbReference type="EMBL" id="CP045201">
    <property type="protein sequence ID" value="QOL81387.1"/>
    <property type="molecule type" value="Genomic_DNA"/>
</dbReference>